<evidence type="ECO:0000256" key="4">
    <source>
        <dbReference type="ARBA" id="ARBA00023030"/>
    </source>
</evidence>
<comment type="similarity">
    <text evidence="2 6">Belongs to the TGF-beta family.</text>
</comment>
<evidence type="ECO:0000313" key="9">
    <source>
        <dbReference type="EMBL" id="RWS02315.1"/>
    </source>
</evidence>
<dbReference type="CDD" id="cd13752">
    <property type="entry name" value="TGF_beta_INHB"/>
    <property type="match status" value="1"/>
</dbReference>
<reference evidence="8 11" key="1">
    <citation type="journal article" date="2018" name="Gigascience">
        <title>Genomes of trombidid mites reveal novel predicted allergens and laterally-transferred genes associated with secondary metabolism.</title>
        <authorList>
            <person name="Dong X."/>
            <person name="Chaisiri K."/>
            <person name="Xia D."/>
            <person name="Armstrong S.D."/>
            <person name="Fang Y."/>
            <person name="Donnelly M.J."/>
            <person name="Kadowaki T."/>
            <person name="McGarry J.W."/>
            <person name="Darby A.C."/>
            <person name="Makepeace B.L."/>
        </authorList>
    </citation>
    <scope>NUCLEOTIDE SEQUENCE [LARGE SCALE GENOMIC DNA]</scope>
    <source>
        <strain evidence="8">UoL-WK</strain>
    </source>
</reference>
<proteinExistence type="inferred from homology"/>
<dbReference type="InterPro" id="IPR029034">
    <property type="entry name" value="Cystine-knot_cytokine"/>
</dbReference>
<keyword evidence="11" id="KW-1185">Reference proteome</keyword>
<evidence type="ECO:0000256" key="6">
    <source>
        <dbReference type="RuleBase" id="RU000354"/>
    </source>
</evidence>
<evidence type="ECO:0000256" key="5">
    <source>
        <dbReference type="ARBA" id="ARBA00023157"/>
    </source>
</evidence>
<organism evidence="8 11">
    <name type="scientific">Dinothrombium tinctorium</name>
    <dbReference type="NCBI Taxonomy" id="1965070"/>
    <lineage>
        <taxon>Eukaryota</taxon>
        <taxon>Metazoa</taxon>
        <taxon>Ecdysozoa</taxon>
        <taxon>Arthropoda</taxon>
        <taxon>Chelicerata</taxon>
        <taxon>Arachnida</taxon>
        <taxon>Acari</taxon>
        <taxon>Acariformes</taxon>
        <taxon>Trombidiformes</taxon>
        <taxon>Prostigmata</taxon>
        <taxon>Anystina</taxon>
        <taxon>Parasitengona</taxon>
        <taxon>Trombidioidea</taxon>
        <taxon>Trombidiidae</taxon>
        <taxon>Dinothrombium</taxon>
    </lineage>
</organism>
<accession>A0A3S3RJK4</accession>
<keyword evidence="4 6" id="KW-0339">Growth factor</keyword>
<dbReference type="PANTHER" id="PTHR11848:SF309">
    <property type="entry name" value="INHIBIN BETA CHAIN"/>
    <property type="match status" value="1"/>
</dbReference>
<dbReference type="InterPro" id="IPR001839">
    <property type="entry name" value="TGF-b_C"/>
</dbReference>
<dbReference type="Gene3D" id="2.10.90.10">
    <property type="entry name" value="Cystine-knot cytokines"/>
    <property type="match status" value="1"/>
</dbReference>
<keyword evidence="5" id="KW-1015">Disulfide bond</keyword>
<dbReference type="InterPro" id="IPR017948">
    <property type="entry name" value="TGFb_CS"/>
</dbReference>
<keyword evidence="3" id="KW-0964">Secreted</keyword>
<dbReference type="GO" id="GO:0008083">
    <property type="term" value="F:growth factor activity"/>
    <property type="evidence" value="ECO:0007669"/>
    <property type="project" value="UniProtKB-KW"/>
</dbReference>
<dbReference type="SUPFAM" id="SSF57501">
    <property type="entry name" value="Cystine-knot cytokines"/>
    <property type="match status" value="1"/>
</dbReference>
<dbReference type="SMART" id="SM00204">
    <property type="entry name" value="TGFB"/>
    <property type="match status" value="1"/>
</dbReference>
<dbReference type="PROSITE" id="PS51362">
    <property type="entry name" value="TGF_BETA_2"/>
    <property type="match status" value="1"/>
</dbReference>
<evidence type="ECO:0000313" key="11">
    <source>
        <dbReference type="Proteomes" id="UP000285301"/>
    </source>
</evidence>
<reference evidence="8" key="2">
    <citation type="submission" date="2018-11" db="EMBL/GenBank/DDBJ databases">
        <title>Trombidioid mite genomics.</title>
        <authorList>
            <person name="Dong X."/>
        </authorList>
    </citation>
    <scope>NUCLEOTIDE SEQUENCE</scope>
    <source>
        <strain evidence="8">UoL-WK</strain>
    </source>
</reference>
<evidence type="ECO:0000256" key="3">
    <source>
        <dbReference type="ARBA" id="ARBA00022525"/>
    </source>
</evidence>
<evidence type="ECO:0000256" key="1">
    <source>
        <dbReference type="ARBA" id="ARBA00004613"/>
    </source>
</evidence>
<dbReference type="GO" id="GO:0005615">
    <property type="term" value="C:extracellular space"/>
    <property type="evidence" value="ECO:0007669"/>
    <property type="project" value="TreeGrafter"/>
</dbReference>
<evidence type="ECO:0000313" key="8">
    <source>
        <dbReference type="EMBL" id="RWS01924.1"/>
    </source>
</evidence>
<evidence type="ECO:0000313" key="10">
    <source>
        <dbReference type="EMBL" id="RWS02483.1"/>
    </source>
</evidence>
<dbReference type="InterPro" id="IPR015615">
    <property type="entry name" value="TGF-beta-rel"/>
</dbReference>
<comment type="caution">
    <text evidence="8">The sequence shown here is derived from an EMBL/GenBank/DDBJ whole genome shotgun (WGS) entry which is preliminary data.</text>
</comment>
<dbReference type="PROSITE" id="PS00250">
    <property type="entry name" value="TGF_BETA_1"/>
    <property type="match status" value="1"/>
</dbReference>
<dbReference type="PANTHER" id="PTHR11848">
    <property type="entry name" value="TGF-BETA FAMILY"/>
    <property type="match status" value="1"/>
</dbReference>
<dbReference type="Proteomes" id="UP000285301">
    <property type="component" value="Unassembled WGS sequence"/>
</dbReference>
<dbReference type="OrthoDB" id="6516235at2759"/>
<gene>
    <name evidence="10" type="ORF">B4U79_18478</name>
    <name evidence="9" type="ORF">B4U79_18500</name>
    <name evidence="8" type="ORF">B4U79_18535</name>
</gene>
<dbReference type="AlphaFoldDB" id="A0A3S3RJK4"/>
<dbReference type="EMBL" id="NCKU01007878">
    <property type="protein sequence ID" value="RWS02315.1"/>
    <property type="molecule type" value="Genomic_DNA"/>
</dbReference>
<dbReference type="STRING" id="1965070.A0A3S3RJK4"/>
<dbReference type="PRINTS" id="PR00669">
    <property type="entry name" value="INHIBINA"/>
</dbReference>
<dbReference type="Pfam" id="PF00019">
    <property type="entry name" value="TGF_beta"/>
    <property type="match status" value="1"/>
</dbReference>
<feature type="domain" description="TGF-beta family profile" evidence="7">
    <location>
        <begin position="13"/>
        <end position="141"/>
    </location>
</feature>
<evidence type="ECO:0000259" key="7">
    <source>
        <dbReference type="PROSITE" id="PS51362"/>
    </source>
</evidence>
<dbReference type="EMBL" id="NCKU01007652">
    <property type="protein sequence ID" value="RWS02483.1"/>
    <property type="molecule type" value="Genomic_DNA"/>
</dbReference>
<sequence length="142" mass="16841">MNMRYNHAKKNTRRNRTQSIFDHLHEIYDKTNLREEISCNKNAECCKQPLCISFEEIGWDDWIIYPKGFNANYCVGKCSSPYLMMHAQASFLIKEYKFSSENRLISRCCRMSSLKMLVINYENRVITKKLPQMIVEECGCLF</sequence>
<dbReference type="GO" id="GO:0005125">
    <property type="term" value="F:cytokine activity"/>
    <property type="evidence" value="ECO:0007669"/>
    <property type="project" value="TreeGrafter"/>
</dbReference>
<comment type="subcellular location">
    <subcellularLocation>
        <location evidence="1">Secreted</location>
    </subcellularLocation>
</comment>
<protein>
    <submittedName>
        <fullName evidence="8">Transforming growth factor beta like domain containing protein-like protein</fullName>
    </submittedName>
</protein>
<dbReference type="EMBL" id="NCKU01008407">
    <property type="protein sequence ID" value="RWS01924.1"/>
    <property type="molecule type" value="Genomic_DNA"/>
</dbReference>
<name>A0A3S3RJK4_9ACAR</name>
<evidence type="ECO:0000256" key="2">
    <source>
        <dbReference type="ARBA" id="ARBA00006656"/>
    </source>
</evidence>